<evidence type="ECO:0000256" key="3">
    <source>
        <dbReference type="SAM" id="SignalP"/>
    </source>
</evidence>
<dbReference type="InterPro" id="IPR057699">
    <property type="entry name" value="DUF7939"/>
</dbReference>
<evidence type="ECO:0000259" key="4">
    <source>
        <dbReference type="Pfam" id="PF25607"/>
    </source>
</evidence>
<dbReference type="Pfam" id="PF25607">
    <property type="entry name" value="DUF7939"/>
    <property type="match status" value="1"/>
</dbReference>
<feature type="signal peptide" evidence="3">
    <location>
        <begin position="1"/>
        <end position="26"/>
    </location>
</feature>
<evidence type="ECO:0000256" key="1">
    <source>
        <dbReference type="SAM" id="MobiDB-lite"/>
    </source>
</evidence>
<proteinExistence type="predicted"/>
<dbReference type="OrthoDB" id="5293418at2"/>
<accession>E8MBD8</accession>
<keyword evidence="2" id="KW-1133">Transmembrane helix</keyword>
<evidence type="ECO:0000313" key="6">
    <source>
        <dbReference type="Proteomes" id="UP000006228"/>
    </source>
</evidence>
<dbReference type="PANTHER" id="PTHR40940">
    <property type="entry name" value="PROTEIN BATD-RELATED"/>
    <property type="match status" value="1"/>
</dbReference>
<name>E8MBD8_PHOS4</name>
<dbReference type="PANTHER" id="PTHR40940:SF1">
    <property type="entry name" value="PROTEIN BATD"/>
    <property type="match status" value="1"/>
</dbReference>
<feature type="transmembrane region" description="Helical" evidence="2">
    <location>
        <begin position="419"/>
        <end position="439"/>
    </location>
</feature>
<dbReference type="eggNOG" id="COG0457">
    <property type="taxonomic scope" value="Bacteria"/>
</dbReference>
<evidence type="ECO:0000313" key="5">
    <source>
        <dbReference type="EMBL" id="EGA68721.1"/>
    </source>
</evidence>
<reference evidence="5 6" key="1">
    <citation type="journal article" date="2012" name="Int. J. Syst. Evol. Microbiol.">
        <title>Vibrio caribbeanicus sp. nov., isolated from the marine sponge Scleritoderma cyanea.</title>
        <authorList>
            <person name="Hoffmann M."/>
            <person name="Monday S.R."/>
            <person name="Allard M.W."/>
            <person name="Strain E.A."/>
            <person name="Whittaker P."/>
            <person name="Naum M."/>
            <person name="McCarthy P.J."/>
            <person name="Lopez J.V."/>
            <person name="Fischer M."/>
            <person name="Brown E.W."/>
        </authorList>
    </citation>
    <scope>NUCLEOTIDE SEQUENCE [LARGE SCALE GENOMIC DNA]</scope>
    <source>
        <strain evidence="6">DSMZ 21326</strain>
    </source>
</reference>
<keyword evidence="2" id="KW-0472">Membrane</keyword>
<organism evidence="5 6">
    <name type="scientific">Vibrio sinaloensis DSM 21326</name>
    <dbReference type="NCBI Taxonomy" id="945550"/>
    <lineage>
        <taxon>Bacteria</taxon>
        <taxon>Pseudomonadati</taxon>
        <taxon>Pseudomonadota</taxon>
        <taxon>Gammaproteobacteria</taxon>
        <taxon>Vibrionales</taxon>
        <taxon>Vibrionaceae</taxon>
        <taxon>Vibrio</taxon>
        <taxon>Vibrio oreintalis group</taxon>
    </lineage>
</organism>
<keyword evidence="2" id="KW-0812">Transmembrane</keyword>
<sequence length="545" mass="60186">MMKHSRLYIVSLLTLVFALISPATLAANLWVTVSKNKVVKNEVFQLRIVADEKVSVDDIDLSVLNQDFYVGRPSFGTSINIVNSQRTTRSEWNIQLAAQRLGSATIPAFSLNGATSEPIAIQVSMDQDEPKISDLIELQNTLNKQQLYPNESAVLNTRLIIKADPRRLQNPSVIPPQASGLTLDAIGEPNQYQSVLDGIEVTIVEQSYRVTADTSGEFTLSGIGFSGSVVYGNNRTGTTKLISANTPAEQLEISVLPIPTQFQGHWLPASALNLKQQWRDSDGKAIEAPLFTTQVGESLTREITLDINGVTSERFPDINTHYPSSVRLYQEKPQFSQLSDGSTRMTIKQVIIPQQQGEIALNDIKINWWNSQSKQEETATVAGLSLQVAAGSLMNAAEPELMPIASAPAESITIKDPGFWPYLSAALALLWLSTLALLIKGRHRSASKPIQAERNTLGDIESIETAIKQSDTVKVQYLVKQWLTDNAISDTELKSKIEQELNAMNRSQYSPDKPSWQGQTLMKLLKQAKSSREKQPHNEQPLAKL</sequence>
<comment type="caution">
    <text evidence="5">The sequence shown here is derived from an EMBL/GenBank/DDBJ whole genome shotgun (WGS) entry which is preliminary data.</text>
</comment>
<evidence type="ECO:0000256" key="2">
    <source>
        <dbReference type="SAM" id="Phobius"/>
    </source>
</evidence>
<protein>
    <recommendedName>
        <fullName evidence="4">DUF7939 domain-containing protein</fullName>
    </recommendedName>
</protein>
<feature type="region of interest" description="Disordered" evidence="1">
    <location>
        <begin position="525"/>
        <end position="545"/>
    </location>
</feature>
<dbReference type="AlphaFoldDB" id="E8MBD8"/>
<dbReference type="Pfam" id="PF13584">
    <property type="entry name" value="BatD"/>
    <property type="match status" value="1"/>
</dbReference>
<keyword evidence="3" id="KW-0732">Signal</keyword>
<dbReference type="Proteomes" id="UP000006228">
    <property type="component" value="Unassembled WGS sequence"/>
</dbReference>
<feature type="domain" description="DUF7939" evidence="4">
    <location>
        <begin position="462"/>
        <end position="531"/>
    </location>
</feature>
<gene>
    <name evidence="5" type="ORF">VISI1226_03735</name>
</gene>
<feature type="chain" id="PRO_5003227962" description="DUF7939 domain-containing protein" evidence="3">
    <location>
        <begin position="27"/>
        <end position="545"/>
    </location>
</feature>
<dbReference type="InterPro" id="IPR025738">
    <property type="entry name" value="BatD"/>
</dbReference>
<dbReference type="EMBL" id="AEVT01000099">
    <property type="protein sequence ID" value="EGA68721.1"/>
    <property type="molecule type" value="Genomic_DNA"/>
</dbReference>